<dbReference type="AlphaFoldDB" id="A0A5S5BAE8"/>
<gene>
    <name evidence="2" type="ORF">A9A72_123757</name>
</gene>
<feature type="region of interest" description="Disordered" evidence="1">
    <location>
        <begin position="1"/>
        <end position="26"/>
    </location>
</feature>
<feature type="compositionally biased region" description="Basic and acidic residues" evidence="1">
    <location>
        <begin position="1"/>
        <end position="11"/>
    </location>
</feature>
<sequence length="76" mass="8525">MLPMENRRECHSVPATAARGATAQPIASPRQTVVFTYRDDLFDQPLQGSIPFTLRNADDIQPEATEIEGQVKQLER</sequence>
<organism evidence="2 3">
    <name type="scientific">Stutzerimonas stutzeri</name>
    <name type="common">Pseudomonas stutzeri</name>
    <dbReference type="NCBI Taxonomy" id="316"/>
    <lineage>
        <taxon>Bacteria</taxon>
        <taxon>Pseudomonadati</taxon>
        <taxon>Pseudomonadota</taxon>
        <taxon>Gammaproteobacteria</taxon>
        <taxon>Pseudomonadales</taxon>
        <taxon>Pseudomonadaceae</taxon>
        <taxon>Stutzerimonas</taxon>
    </lineage>
</organism>
<proteinExistence type="predicted"/>
<evidence type="ECO:0000313" key="3">
    <source>
        <dbReference type="Proteomes" id="UP000324282"/>
    </source>
</evidence>
<dbReference type="EMBL" id="VNHQ01000013">
    <property type="protein sequence ID" value="TYP63977.1"/>
    <property type="molecule type" value="Genomic_DNA"/>
</dbReference>
<evidence type="ECO:0000256" key="1">
    <source>
        <dbReference type="SAM" id="MobiDB-lite"/>
    </source>
</evidence>
<protein>
    <submittedName>
        <fullName evidence="2">Uncharacterized protein</fullName>
    </submittedName>
</protein>
<reference evidence="2 3" key="1">
    <citation type="submission" date="2019-07" db="EMBL/GenBank/DDBJ databases">
        <title>Deep subsurface shale carbon reservoir microbial communities from Ohio and West Virginia, USA.</title>
        <authorList>
            <person name="Wrighton K."/>
        </authorList>
    </citation>
    <scope>NUCLEOTIDE SEQUENCE [LARGE SCALE GENOMIC DNA]</scope>
    <source>
        <strain evidence="2 3">NP_8Ht</strain>
    </source>
</reference>
<evidence type="ECO:0000313" key="2">
    <source>
        <dbReference type="EMBL" id="TYP63977.1"/>
    </source>
</evidence>
<accession>A0A5S5BAE8</accession>
<comment type="caution">
    <text evidence="2">The sequence shown here is derived from an EMBL/GenBank/DDBJ whole genome shotgun (WGS) entry which is preliminary data.</text>
</comment>
<name>A0A5S5BAE8_STUST</name>
<dbReference type="Proteomes" id="UP000324282">
    <property type="component" value="Unassembled WGS sequence"/>
</dbReference>